<dbReference type="EMBL" id="FMSP01000019">
    <property type="protein sequence ID" value="SCV73911.1"/>
    <property type="molecule type" value="Genomic_DNA"/>
</dbReference>
<evidence type="ECO:0000256" key="1">
    <source>
        <dbReference type="SAM" id="SignalP"/>
    </source>
</evidence>
<gene>
    <name evidence="2" type="ORF">BQ2448_6341</name>
</gene>
<proteinExistence type="predicted"/>
<dbReference type="AlphaFoldDB" id="A0A238FNZ7"/>
<accession>A0A238FNZ7</accession>
<feature type="signal peptide" evidence="1">
    <location>
        <begin position="1"/>
        <end position="20"/>
    </location>
</feature>
<sequence length="87" mass="8738">MKFSMLLAAAASALVATTIAAPATNVKQSSNLVARDGDISLVKACILACVLNVAGCALTIVKGGECACVSGCNTTSTDDDEHDGHKI</sequence>
<keyword evidence="1" id="KW-0732">Signal</keyword>
<evidence type="ECO:0000313" key="3">
    <source>
        <dbReference type="Proteomes" id="UP000198372"/>
    </source>
</evidence>
<dbReference type="OrthoDB" id="2538213at2759"/>
<keyword evidence="3" id="KW-1185">Reference proteome</keyword>
<protein>
    <submittedName>
        <fullName evidence="2">BQ2448_6341 protein</fullName>
    </submittedName>
</protein>
<evidence type="ECO:0000313" key="2">
    <source>
        <dbReference type="EMBL" id="SCV73911.1"/>
    </source>
</evidence>
<dbReference type="Proteomes" id="UP000198372">
    <property type="component" value="Unassembled WGS sequence"/>
</dbReference>
<name>A0A238FNZ7_9BASI</name>
<feature type="chain" id="PRO_5012873061" evidence="1">
    <location>
        <begin position="21"/>
        <end position="87"/>
    </location>
</feature>
<organism evidence="2 3">
    <name type="scientific">Microbotryum intermedium</name>
    <dbReference type="NCBI Taxonomy" id="269621"/>
    <lineage>
        <taxon>Eukaryota</taxon>
        <taxon>Fungi</taxon>
        <taxon>Dikarya</taxon>
        <taxon>Basidiomycota</taxon>
        <taxon>Pucciniomycotina</taxon>
        <taxon>Microbotryomycetes</taxon>
        <taxon>Microbotryales</taxon>
        <taxon>Microbotryaceae</taxon>
        <taxon>Microbotryum</taxon>
    </lineage>
</organism>
<reference evidence="3" key="1">
    <citation type="submission" date="2016-09" db="EMBL/GenBank/DDBJ databases">
        <authorList>
            <person name="Jeantristanb JTB J.-T."/>
            <person name="Ricardo R."/>
        </authorList>
    </citation>
    <scope>NUCLEOTIDE SEQUENCE [LARGE SCALE GENOMIC DNA]</scope>
</reference>